<dbReference type="Proteomes" id="UP000663760">
    <property type="component" value="Chromosome 10"/>
</dbReference>
<dbReference type="OrthoDB" id="274691at2759"/>
<proteinExistence type="predicted"/>
<evidence type="ECO:0000313" key="1">
    <source>
        <dbReference type="EMBL" id="CAA7404320.1"/>
    </source>
</evidence>
<protein>
    <submittedName>
        <fullName evidence="1">Uncharacterized protein</fullName>
    </submittedName>
</protein>
<name>A0A7I8L320_SPIIN</name>
<evidence type="ECO:0000313" key="2">
    <source>
        <dbReference type="Proteomes" id="UP000663760"/>
    </source>
</evidence>
<dbReference type="AlphaFoldDB" id="A0A7I8L320"/>
<dbReference type="EMBL" id="LR746273">
    <property type="protein sequence ID" value="CAA7404320.1"/>
    <property type="molecule type" value="Genomic_DNA"/>
</dbReference>
<reference evidence="1" key="1">
    <citation type="submission" date="2020-02" db="EMBL/GenBank/DDBJ databases">
        <authorList>
            <person name="Scholz U."/>
            <person name="Mascher M."/>
            <person name="Fiebig A."/>
        </authorList>
    </citation>
    <scope>NUCLEOTIDE SEQUENCE</scope>
</reference>
<sequence>MAEAAAEAFELRNGSVAVKVSNWPATITSLLLPDSHDDRKTSKAAHDQVF</sequence>
<accession>A0A7I8L320</accession>
<keyword evidence="2" id="KW-1185">Reference proteome</keyword>
<gene>
    <name evidence="1" type="ORF">SI8410_10014998</name>
</gene>
<organism evidence="1 2">
    <name type="scientific">Spirodela intermedia</name>
    <name type="common">Intermediate duckweed</name>
    <dbReference type="NCBI Taxonomy" id="51605"/>
    <lineage>
        <taxon>Eukaryota</taxon>
        <taxon>Viridiplantae</taxon>
        <taxon>Streptophyta</taxon>
        <taxon>Embryophyta</taxon>
        <taxon>Tracheophyta</taxon>
        <taxon>Spermatophyta</taxon>
        <taxon>Magnoliopsida</taxon>
        <taxon>Liliopsida</taxon>
        <taxon>Araceae</taxon>
        <taxon>Lemnoideae</taxon>
        <taxon>Spirodela</taxon>
    </lineage>
</organism>